<comment type="caution">
    <text evidence="2">The sequence shown here is derived from an EMBL/GenBank/DDBJ whole genome shotgun (WGS) entry which is preliminary data.</text>
</comment>
<feature type="coiled-coil region" evidence="1">
    <location>
        <begin position="602"/>
        <end position="796"/>
    </location>
</feature>
<name>A0ABM9WNU7_9GAMM</name>
<feature type="coiled-coil region" evidence="1">
    <location>
        <begin position="468"/>
        <end position="523"/>
    </location>
</feature>
<proteinExistence type="predicted"/>
<sequence length="1227" mass="142859">MAGNAARLKKIIMINGHLPGIVELDLEGHTNICGSNASGKTTLQRMIPVFYGEQPNKVVPKTRDNFDKFYLPYSNSYIIYSYRSAAQRDVQVVLTKRNDGVDYRFIDAEYCPQDYLDEQGDKVVAVDYQEWLKRLRAKGHLFSHKISATSEFRTLIQNDVQALQHTQKDSVKLRQLAARFALVKAPHKLRHIEKLVSAVHAKEGKMDTLRSMLAAILEEDGHAVPHSSIRGEKIRRWIEQMRQTMRLDDLQAAFTKLSSGAHRYGDELAELWAIQPLLLEHREQLADQERDLKATLKTIEQRISQRTADYEQQRDQINETLSEYKAELKQVERQLDEAQNRADEFRDANIEEWEHTIDRLPELQEQAEEVKQQRIVLLEAHHAERQQLDSEKLKLTERQQRRDVKHQAKLDALAQELSELHARHSEALSEFREQHQRHRNEQTDRWRDEREAVKLKLAAFNSESHHANAEEQQQLDALSERVVDAQEHLTLQRDQLEQAREQLNQSQRSRLRVSEELNRTREQLASVKITVKQKAIELEPNPDSLRGFLHSHLPTWHDTIGKVICPSLLERTDLNPVFEEANDSVYGLQIDLTAIELTPHDNEQGRRELEQLQSQQQSLIKRVEEIEQQLGRESECVSEAEAQVHQVQHQLQKQQREVEYALDAQARLKADIKRQVSERAQQLRAQQEAYEERLESLNEHIESSTQALIEQQRSAEIELKAEQQDVIAQLEESQELERQQQAQERAQVKDDIKALERAFSDKLAQQGVNEQDIEQLKQREEQLNDAIHQATQWKERVREYRYFKQSVWQSARPQWQAQERRLQSEILTREDQKRLAKNVFEQSKSQDLELRQQTQLKLEQISALLQRLRDSLSKLDHLPGLTPELQQRQQASALKERDSSELLGRCDDVYERFMHSDRVLSEELRQFDNQLRRDAQVDFLNFMEESRQRMNVGEDIASKLALFQVMLDYLEEHQQAILATGHNISKDLVDFFTVFNDIHKRVAQYSRRLTDAVGDELSLSGIDRAEVKISSTIDALGFWEPLTQFVASYEQWQQSGDRLPNEDYLMQLGMVADILRADQKYSIESLLKIELFLTEAGNELVIRNDRQLAESSSHGMAYLILCKFLLAFTRLLRTDSEAITLHWPIDEIGTLAYHNVEKLFDACDSNHIQIVGAFPNPESDVLMLFKHRYLIEAHPDKVGKGQLKRIQPKVSGLSEKLAHLVQQEHHV</sequence>
<keyword evidence="1" id="KW-0175">Coiled coil</keyword>
<evidence type="ECO:0000313" key="2">
    <source>
        <dbReference type="EMBL" id="EAQ32474.1"/>
    </source>
</evidence>
<dbReference type="InterPro" id="IPR021979">
    <property type="entry name" value="DUF3584"/>
</dbReference>
<accession>A0ABM9WNU7</accession>
<gene>
    <name evidence="2" type="ORF">OS145_00690</name>
</gene>
<keyword evidence="3" id="KW-1185">Reference proteome</keyword>
<evidence type="ECO:0008006" key="4">
    <source>
        <dbReference type="Google" id="ProtNLM"/>
    </source>
</evidence>
<dbReference type="Proteomes" id="UP000016543">
    <property type="component" value="Unassembled WGS sequence"/>
</dbReference>
<protein>
    <recommendedName>
        <fullName evidence="4">ATP-binding protein</fullName>
    </recommendedName>
</protein>
<feature type="coiled-coil region" evidence="1">
    <location>
        <begin position="278"/>
        <end position="441"/>
    </location>
</feature>
<evidence type="ECO:0000313" key="3">
    <source>
        <dbReference type="Proteomes" id="UP000016543"/>
    </source>
</evidence>
<dbReference type="Pfam" id="PF12128">
    <property type="entry name" value="DUF3584"/>
    <property type="match status" value="1"/>
</dbReference>
<reference evidence="2 3" key="1">
    <citation type="submission" date="2006-01" db="EMBL/GenBank/DDBJ databases">
        <authorList>
            <person name="Brettar I."/>
            <person name="Hofle M."/>
            <person name="Ferriera S."/>
            <person name="Johnson J."/>
            <person name="Kravitz S."/>
            <person name="Halpern A."/>
            <person name="Remington K."/>
            <person name="Beeson K."/>
            <person name="Tran B."/>
            <person name="Rogers Y.-H."/>
            <person name="Friedman R."/>
            <person name="Venter J.C."/>
        </authorList>
    </citation>
    <scope>NUCLEOTIDE SEQUENCE [LARGE SCALE GENOMIC DNA]</scope>
    <source>
        <strain evidence="2 3">OS145</strain>
    </source>
</reference>
<dbReference type="EMBL" id="AAMX01000005">
    <property type="protein sequence ID" value="EAQ32474.1"/>
    <property type="molecule type" value="Genomic_DNA"/>
</dbReference>
<organism evidence="2 3">
    <name type="scientific">Idiomarina baltica OS145</name>
    <dbReference type="NCBI Taxonomy" id="314276"/>
    <lineage>
        <taxon>Bacteria</taxon>
        <taxon>Pseudomonadati</taxon>
        <taxon>Pseudomonadota</taxon>
        <taxon>Gammaproteobacteria</taxon>
        <taxon>Alteromonadales</taxon>
        <taxon>Idiomarinaceae</taxon>
        <taxon>Idiomarina</taxon>
    </lineage>
</organism>
<evidence type="ECO:0000256" key="1">
    <source>
        <dbReference type="SAM" id="Coils"/>
    </source>
</evidence>
<dbReference type="RefSeq" id="WP_006955438.1">
    <property type="nucleotide sequence ID" value="NZ_CH672405.1"/>
</dbReference>